<comment type="caution">
    <text evidence="1">The sequence shown here is derived from an EMBL/GenBank/DDBJ whole genome shotgun (WGS) entry which is preliminary data.</text>
</comment>
<dbReference type="RefSeq" id="WP_054609099.1">
    <property type="nucleotide sequence ID" value="NZ_AP025160.1"/>
</dbReference>
<dbReference type="AlphaFoldDB" id="A0A2W1K594"/>
<name>A0A2W1K594_ACIFR</name>
<evidence type="ECO:0000313" key="2">
    <source>
        <dbReference type="Proteomes" id="UP000248886"/>
    </source>
</evidence>
<dbReference type="OrthoDB" id="9255782at2"/>
<evidence type="ECO:0000313" key="1">
    <source>
        <dbReference type="EMBL" id="PZD82096.1"/>
    </source>
</evidence>
<dbReference type="EMBL" id="QKQP01000001">
    <property type="protein sequence ID" value="PZD82096.1"/>
    <property type="molecule type" value="Genomic_DNA"/>
</dbReference>
<gene>
    <name evidence="1" type="ORF">DN052_03395</name>
</gene>
<protein>
    <submittedName>
        <fullName evidence="1">Uncharacterized protein</fullName>
    </submittedName>
</protein>
<sequence>MDKSTIIDGILRIVTAKNKNYLGKLCKNTVITQDAFAEFIRVYQAKVLPWNHLISYRDFLPKYLEFTLKDSSNFPDLSIGPPEKEQVKTMMKWYQLLRDRRYLVGHMFYSPDHRNWQFFYFDNRDLNRYDNHYKCGPHVHLINYLWPEHTPATIWKKFTDGNPNMKGAVHIQFSRVTSDPK</sequence>
<reference evidence="1 2" key="1">
    <citation type="submission" date="2018-06" db="EMBL/GenBank/DDBJ databases">
        <title>Draft sequence of Acidithiobacillus ferrooxidans CCM 4253.</title>
        <authorList>
            <person name="Moya-Beltran A."/>
            <person name="Castro M."/>
            <person name="Covarrubias P.C."/>
            <person name="Issotta F."/>
            <person name="Janiczek O."/>
            <person name="Mandl M."/>
            <person name="Kucera J."/>
            <person name="Quatrini R."/>
        </authorList>
    </citation>
    <scope>NUCLEOTIDE SEQUENCE [LARGE SCALE GENOMIC DNA]</scope>
    <source>
        <strain evidence="1 2">CCM 4253</strain>
    </source>
</reference>
<organism evidence="1 2">
    <name type="scientific">Acidithiobacillus ferrooxidans</name>
    <name type="common">Thiobacillus ferrooxidans</name>
    <dbReference type="NCBI Taxonomy" id="920"/>
    <lineage>
        <taxon>Bacteria</taxon>
        <taxon>Pseudomonadati</taxon>
        <taxon>Pseudomonadota</taxon>
        <taxon>Acidithiobacillia</taxon>
        <taxon>Acidithiobacillales</taxon>
        <taxon>Acidithiobacillaceae</taxon>
        <taxon>Acidithiobacillus</taxon>
    </lineage>
</organism>
<accession>A0A2W1K594</accession>
<dbReference type="Proteomes" id="UP000248886">
    <property type="component" value="Unassembled WGS sequence"/>
</dbReference>
<proteinExistence type="predicted"/>